<keyword evidence="1" id="KW-0472">Membrane</keyword>
<evidence type="ECO:0000313" key="2">
    <source>
        <dbReference type="EMBL" id="QAS52990.1"/>
    </source>
</evidence>
<gene>
    <name evidence="2" type="ORF">HLI_12705</name>
</gene>
<evidence type="ECO:0008006" key="4">
    <source>
        <dbReference type="Google" id="ProtNLM"/>
    </source>
</evidence>
<protein>
    <recommendedName>
        <fullName evidence="4">EamA domain-containing protein</fullName>
    </recommendedName>
</protein>
<keyword evidence="1" id="KW-0812">Transmembrane</keyword>
<name>A0A410ME60_9BACI</name>
<sequence length="89" mass="10502">MKLYCALIGLSLILGSSFVFIEYLIRSYGVYGVWITVFIRCLAGSVTLLPVWWLRNRKHDQIILWKTLRKETDLHNNSVWLLHFLETAF</sequence>
<feature type="transmembrane region" description="Helical" evidence="1">
    <location>
        <begin position="31"/>
        <end position="54"/>
    </location>
</feature>
<dbReference type="EMBL" id="CP026118">
    <property type="protein sequence ID" value="QAS52990.1"/>
    <property type="molecule type" value="Genomic_DNA"/>
</dbReference>
<evidence type="ECO:0000256" key="1">
    <source>
        <dbReference type="SAM" id="Phobius"/>
    </source>
</evidence>
<dbReference type="Proteomes" id="UP000287756">
    <property type="component" value="Chromosome"/>
</dbReference>
<reference evidence="2 3" key="1">
    <citation type="submission" date="2018-01" db="EMBL/GenBank/DDBJ databases">
        <title>The whole genome sequencing and assembly of Halobacillus litoralis ERB031 strain.</title>
        <authorList>
            <person name="Lee S.-J."/>
            <person name="Park M.-K."/>
            <person name="Kim J.-Y."/>
            <person name="Lee Y.-J."/>
            <person name="Yi H."/>
            <person name="Bahn Y.-S."/>
            <person name="Kim J.F."/>
            <person name="Lee D.-W."/>
        </authorList>
    </citation>
    <scope>NUCLEOTIDE SEQUENCE [LARGE SCALE GENOMIC DNA]</scope>
    <source>
        <strain evidence="2 3">ERB 031</strain>
    </source>
</reference>
<organism evidence="2 3">
    <name type="scientific">Halobacillus litoralis</name>
    <dbReference type="NCBI Taxonomy" id="45668"/>
    <lineage>
        <taxon>Bacteria</taxon>
        <taxon>Bacillati</taxon>
        <taxon>Bacillota</taxon>
        <taxon>Bacilli</taxon>
        <taxon>Bacillales</taxon>
        <taxon>Bacillaceae</taxon>
        <taxon>Halobacillus</taxon>
    </lineage>
</organism>
<dbReference type="AlphaFoldDB" id="A0A410ME60"/>
<keyword evidence="1" id="KW-1133">Transmembrane helix</keyword>
<evidence type="ECO:0000313" key="3">
    <source>
        <dbReference type="Proteomes" id="UP000287756"/>
    </source>
</evidence>
<accession>A0A410ME60</accession>
<dbReference type="KEGG" id="hli:HLI_12705"/>
<proteinExistence type="predicted"/>